<dbReference type="EMBL" id="UYRT01023151">
    <property type="protein sequence ID" value="VDK61140.1"/>
    <property type="molecule type" value="Genomic_DNA"/>
</dbReference>
<dbReference type="WBParaSite" id="GPUH_0000819401-mRNA-1">
    <property type="protein sequence ID" value="GPUH_0000819401-mRNA-1"/>
    <property type="gene ID" value="GPUH_0000819401"/>
</dbReference>
<evidence type="ECO:0000313" key="3">
    <source>
        <dbReference type="WBParaSite" id="GPUH_0000819401-mRNA-1"/>
    </source>
</evidence>
<dbReference type="OrthoDB" id="844594at2759"/>
<name>A0A183DHJ4_9BILA</name>
<keyword evidence="2" id="KW-1185">Reference proteome</keyword>
<evidence type="ECO:0000313" key="1">
    <source>
        <dbReference type="EMBL" id="VDK61140.1"/>
    </source>
</evidence>
<proteinExistence type="predicted"/>
<dbReference type="AlphaFoldDB" id="A0A183DHJ4"/>
<evidence type="ECO:0000313" key="2">
    <source>
        <dbReference type="Proteomes" id="UP000271098"/>
    </source>
</evidence>
<accession>A0A183DHJ4</accession>
<organism evidence="3">
    <name type="scientific">Gongylonema pulchrum</name>
    <dbReference type="NCBI Taxonomy" id="637853"/>
    <lineage>
        <taxon>Eukaryota</taxon>
        <taxon>Metazoa</taxon>
        <taxon>Ecdysozoa</taxon>
        <taxon>Nematoda</taxon>
        <taxon>Chromadorea</taxon>
        <taxon>Rhabditida</taxon>
        <taxon>Spirurina</taxon>
        <taxon>Spiruromorpha</taxon>
        <taxon>Spiruroidea</taxon>
        <taxon>Gongylonematidae</taxon>
        <taxon>Gongylonema</taxon>
    </lineage>
</organism>
<reference evidence="3" key="1">
    <citation type="submission" date="2016-06" db="UniProtKB">
        <authorList>
            <consortium name="WormBaseParasite"/>
        </authorList>
    </citation>
    <scope>IDENTIFICATION</scope>
</reference>
<gene>
    <name evidence="1" type="ORF">GPUH_LOCUS8185</name>
</gene>
<protein>
    <submittedName>
        <fullName evidence="3">Cytochrome P450</fullName>
    </submittedName>
</protein>
<reference evidence="1 2" key="2">
    <citation type="submission" date="2018-11" db="EMBL/GenBank/DDBJ databases">
        <authorList>
            <consortium name="Pathogen Informatics"/>
        </authorList>
    </citation>
    <scope>NUCLEOTIDE SEQUENCE [LARGE SCALE GENOMIC DNA]</scope>
</reference>
<dbReference type="Proteomes" id="UP000271098">
    <property type="component" value="Unassembled WGS sequence"/>
</dbReference>
<dbReference type="Gene3D" id="1.10.472.140">
    <property type="match status" value="1"/>
</dbReference>
<sequence length="112" mass="13231">MNSFHLLLCTVDFIFQDLRHSELSHLLDGDFVNAVEIQPEDDSLLETLCQIFEGVVLDAKHFRTHCWLPRMRKMIDDKVIDVSEHFSNFVANEPTNKYEFLRPVLLFFVFIE</sequence>